<evidence type="ECO:0000256" key="1">
    <source>
        <dbReference type="SAM" id="Phobius"/>
    </source>
</evidence>
<protein>
    <submittedName>
        <fullName evidence="2">Uncharacterized protein</fullName>
    </submittedName>
</protein>
<feature type="transmembrane region" description="Helical" evidence="1">
    <location>
        <begin position="55"/>
        <end position="76"/>
    </location>
</feature>
<feature type="transmembrane region" description="Helical" evidence="1">
    <location>
        <begin position="88"/>
        <end position="110"/>
    </location>
</feature>
<dbReference type="RefSeq" id="WP_132320573.1">
    <property type="nucleotide sequence ID" value="NZ_FWZT01000012.1"/>
</dbReference>
<gene>
    <name evidence="2" type="ORF">SAMN06296036_112148</name>
</gene>
<keyword evidence="1" id="KW-0812">Transmembrane</keyword>
<dbReference type="Proteomes" id="UP000192907">
    <property type="component" value="Unassembled WGS sequence"/>
</dbReference>
<feature type="transmembrane region" description="Helical" evidence="1">
    <location>
        <begin position="130"/>
        <end position="148"/>
    </location>
</feature>
<proteinExistence type="predicted"/>
<evidence type="ECO:0000313" key="2">
    <source>
        <dbReference type="EMBL" id="SMF41247.1"/>
    </source>
</evidence>
<accession>A0A1Y6C237</accession>
<dbReference type="AlphaFoldDB" id="A0A1Y6C237"/>
<dbReference type="EMBL" id="FWZT01000012">
    <property type="protein sequence ID" value="SMF41247.1"/>
    <property type="molecule type" value="Genomic_DNA"/>
</dbReference>
<name>A0A1Y6C237_9BACT</name>
<organism evidence="2 3">
    <name type="scientific">Pseudobacteriovorax antillogorgiicola</name>
    <dbReference type="NCBI Taxonomy" id="1513793"/>
    <lineage>
        <taxon>Bacteria</taxon>
        <taxon>Pseudomonadati</taxon>
        <taxon>Bdellovibrionota</taxon>
        <taxon>Oligoflexia</taxon>
        <taxon>Oligoflexales</taxon>
        <taxon>Pseudobacteriovoracaceae</taxon>
        <taxon>Pseudobacteriovorax</taxon>
    </lineage>
</organism>
<keyword evidence="1" id="KW-0472">Membrane</keyword>
<reference evidence="3" key="1">
    <citation type="submission" date="2017-04" db="EMBL/GenBank/DDBJ databases">
        <authorList>
            <person name="Varghese N."/>
            <person name="Submissions S."/>
        </authorList>
    </citation>
    <scope>NUCLEOTIDE SEQUENCE [LARGE SCALE GENOMIC DNA]</scope>
    <source>
        <strain evidence="3">RKEM611</strain>
    </source>
</reference>
<keyword evidence="1" id="KW-1133">Transmembrane helix</keyword>
<sequence length="153" mass="17254">MILKKLNVHLVTLKKGRLTELDRFRFGLLYTGQLLLVGFMVFDSDPYSYEADLRLIVKLVLPSLVLLSFVSCFAINGANRGTDFLIRYVVVASIAILNLGMLLSPLVLLIGGVGDQFSDLSFWSLDRYSFLLGILAALLYLVMTIRTFKWLNQ</sequence>
<evidence type="ECO:0000313" key="3">
    <source>
        <dbReference type="Proteomes" id="UP000192907"/>
    </source>
</evidence>
<keyword evidence="3" id="KW-1185">Reference proteome</keyword>
<feature type="transmembrane region" description="Helical" evidence="1">
    <location>
        <begin position="24"/>
        <end position="43"/>
    </location>
</feature>